<protein>
    <submittedName>
        <fullName evidence="1">DNA-binding transcriptional regulator, MerR family</fullName>
    </submittedName>
</protein>
<name>A0AC61PLR3_9FIRM</name>
<accession>A0AC61PLR3</accession>
<comment type="caution">
    <text evidence="1">The sequence shown here is derived from an EMBL/GenBank/DDBJ whole genome shotgun (WGS) entry which is preliminary data.</text>
</comment>
<gene>
    <name evidence="1" type="ORF">SAMN06297397_1752</name>
</gene>
<dbReference type="Proteomes" id="UP000192328">
    <property type="component" value="Unassembled WGS sequence"/>
</dbReference>
<proteinExistence type="predicted"/>
<dbReference type="EMBL" id="FWXZ01000003">
    <property type="protein sequence ID" value="SMC64817.1"/>
    <property type="molecule type" value="Genomic_DNA"/>
</dbReference>
<keyword evidence="2" id="KW-1185">Reference proteome</keyword>
<sequence length="284" mass="32517">MYIHEAAELAGTTKKAIEYYCQKGLLNPTFTENGYRDFTEEDVVCLKKITLLRNLGVSVEETREILSGNDSSVFQRIIQEQEDVLQRKKAQNELLKELAASLNWTAVGLKAAAAGSRQSVTERLTSAFPGFWGKYLSLHFGRFLLDPVRTEDQENALHEICEYLDGVQFEIPEELENELDEMNSSSGCIVQCKADEALAEAVNDPEGWLKNNKEIIDQYIELQKTNEYRNSPGIKLMELLKEFNRDKGYNAVFIPAMRRLSPAYDEYMIKLQKADQIFRSQYQS</sequence>
<evidence type="ECO:0000313" key="2">
    <source>
        <dbReference type="Proteomes" id="UP000192328"/>
    </source>
</evidence>
<evidence type="ECO:0000313" key="1">
    <source>
        <dbReference type="EMBL" id="SMC64817.1"/>
    </source>
</evidence>
<reference evidence="1" key="1">
    <citation type="submission" date="2017-04" db="EMBL/GenBank/DDBJ databases">
        <authorList>
            <person name="Varghese N."/>
            <person name="Submissions S."/>
        </authorList>
    </citation>
    <scope>NUCLEOTIDE SEQUENCE</scope>
    <source>
        <strain evidence="1">WTE2008</strain>
    </source>
</reference>
<organism evidence="1 2">
    <name type="scientific">Aristaeella lactis</name>
    <dbReference type="NCBI Taxonomy" id="3046383"/>
    <lineage>
        <taxon>Bacteria</taxon>
        <taxon>Bacillati</taxon>
        <taxon>Bacillota</taxon>
        <taxon>Clostridia</taxon>
        <taxon>Eubacteriales</taxon>
        <taxon>Aristaeellaceae</taxon>
        <taxon>Aristaeella</taxon>
    </lineage>
</organism>
<keyword evidence="1" id="KW-0238">DNA-binding</keyword>